<evidence type="ECO:0000256" key="2">
    <source>
        <dbReference type="ARBA" id="ARBA00022692"/>
    </source>
</evidence>
<feature type="transmembrane region" description="Helical" evidence="5">
    <location>
        <begin position="205"/>
        <end position="226"/>
    </location>
</feature>
<dbReference type="InterPro" id="IPR007016">
    <property type="entry name" value="O-antigen_ligase-rel_domated"/>
</dbReference>
<keyword evidence="4 5" id="KW-0472">Membrane</keyword>
<dbReference type="Proteomes" id="UP000231530">
    <property type="component" value="Unassembled WGS sequence"/>
</dbReference>
<feature type="transmembrane region" description="Helical" evidence="5">
    <location>
        <begin position="141"/>
        <end position="162"/>
    </location>
</feature>
<dbReference type="PANTHER" id="PTHR37422">
    <property type="entry name" value="TEICHURONIC ACID BIOSYNTHESIS PROTEIN TUAE"/>
    <property type="match status" value="1"/>
</dbReference>
<feature type="transmembrane region" description="Helical" evidence="5">
    <location>
        <begin position="31"/>
        <end position="50"/>
    </location>
</feature>
<evidence type="ECO:0000313" key="7">
    <source>
        <dbReference type="EMBL" id="PIR76641.1"/>
    </source>
</evidence>
<feature type="transmembrane region" description="Helical" evidence="5">
    <location>
        <begin position="246"/>
        <end position="267"/>
    </location>
</feature>
<evidence type="ECO:0000256" key="5">
    <source>
        <dbReference type="SAM" id="Phobius"/>
    </source>
</evidence>
<comment type="subcellular location">
    <subcellularLocation>
        <location evidence="1">Membrane</location>
        <topology evidence="1">Multi-pass membrane protein</topology>
    </subcellularLocation>
</comment>
<dbReference type="GO" id="GO:0016020">
    <property type="term" value="C:membrane"/>
    <property type="evidence" value="ECO:0007669"/>
    <property type="project" value="UniProtKB-SubCell"/>
</dbReference>
<feature type="transmembrane region" description="Helical" evidence="5">
    <location>
        <begin position="441"/>
        <end position="460"/>
    </location>
</feature>
<feature type="transmembrane region" description="Helical" evidence="5">
    <location>
        <begin position="106"/>
        <end position="129"/>
    </location>
</feature>
<name>A0A2H0TWW7_9BACT</name>
<protein>
    <recommendedName>
        <fullName evidence="6">O-antigen ligase-related domain-containing protein</fullName>
    </recommendedName>
</protein>
<sequence length="493" mass="55708">MFSAILNTDVFMSDQPHFLQFPLKEKSFTSVFLYVIAVCAAAGWVVLFSVRAEYGAIVALVALLLLFITKIEWGIYLIALAAFFHAWEIDFSRYPWAKNVPYLPSINAPVVDFIALFFLIAVLFAVLLRFRSLRWQRIPRLFPKGIWYSLFLVIAWISATTAYEGLSGLSLKYFFRPIVFVYVLYVVLTLILLQRRAQLERVTLFLAWLAVAIAVFGLFGFVQSLFAGGWPRVEPFAVFGIAPLGYNHNMIAEVLVALLPFSVYMAYREERRDMKILYMVLSMVVFSTILLTLSRAAWVVLFVYSIAILFFFKKELRQHLAVAVSRFLVPLGILIVLSIGYMSVFLGSHVVASSNSARLVTTQIALFYTKQQPILGYGPGMFIPLLTDTSLFALDFGDALDAHGIILKLVIETGIFGMITMGMFLWTVLHAVYMQAKKNEDVLLTVLFFSASGAVMFQLFNTSYFNSHMWFPIGLALAGYQLSKYGDAYASQE</sequence>
<evidence type="ECO:0000256" key="4">
    <source>
        <dbReference type="ARBA" id="ARBA00023136"/>
    </source>
</evidence>
<evidence type="ECO:0000313" key="8">
    <source>
        <dbReference type="Proteomes" id="UP000231530"/>
    </source>
</evidence>
<proteinExistence type="predicted"/>
<dbReference type="AlphaFoldDB" id="A0A2H0TWW7"/>
<organism evidence="7 8">
    <name type="scientific">Candidatus Magasanikbacteria bacterium CG10_big_fil_rev_8_21_14_0_10_42_10</name>
    <dbReference type="NCBI Taxonomy" id="1974649"/>
    <lineage>
        <taxon>Bacteria</taxon>
        <taxon>Candidatus Magasanikiibacteriota</taxon>
    </lineage>
</organism>
<evidence type="ECO:0000256" key="3">
    <source>
        <dbReference type="ARBA" id="ARBA00022989"/>
    </source>
</evidence>
<feature type="domain" description="O-antigen ligase-related" evidence="6">
    <location>
        <begin position="283"/>
        <end position="420"/>
    </location>
</feature>
<dbReference type="InterPro" id="IPR051533">
    <property type="entry name" value="WaaL-like"/>
</dbReference>
<feature type="transmembrane region" description="Helical" evidence="5">
    <location>
        <begin position="174"/>
        <end position="193"/>
    </location>
</feature>
<keyword evidence="3 5" id="KW-1133">Transmembrane helix</keyword>
<evidence type="ECO:0000259" key="6">
    <source>
        <dbReference type="Pfam" id="PF04932"/>
    </source>
</evidence>
<dbReference type="PANTHER" id="PTHR37422:SF17">
    <property type="entry name" value="O-ANTIGEN LIGASE"/>
    <property type="match status" value="1"/>
</dbReference>
<keyword evidence="2 5" id="KW-0812">Transmembrane</keyword>
<dbReference type="EMBL" id="PFBY01000014">
    <property type="protein sequence ID" value="PIR76641.1"/>
    <property type="molecule type" value="Genomic_DNA"/>
</dbReference>
<reference evidence="8" key="1">
    <citation type="submission" date="2017-09" db="EMBL/GenBank/DDBJ databases">
        <title>Depth-based differentiation of microbial function through sediment-hosted aquifers and enrichment of novel symbionts in the deep terrestrial subsurface.</title>
        <authorList>
            <person name="Probst A.J."/>
            <person name="Ladd B."/>
            <person name="Jarett J.K."/>
            <person name="Geller-Mcgrath D.E."/>
            <person name="Sieber C.M.K."/>
            <person name="Emerson J.B."/>
            <person name="Anantharaman K."/>
            <person name="Thomas B.C."/>
            <person name="Malmstrom R."/>
            <person name="Stieglmeier M."/>
            <person name="Klingl A."/>
            <person name="Woyke T."/>
            <person name="Ryan C.M."/>
            <person name="Banfield J.F."/>
        </authorList>
    </citation>
    <scope>NUCLEOTIDE SEQUENCE [LARGE SCALE GENOMIC DNA]</scope>
</reference>
<feature type="transmembrane region" description="Helical" evidence="5">
    <location>
        <begin position="274"/>
        <end position="290"/>
    </location>
</feature>
<dbReference type="Pfam" id="PF04932">
    <property type="entry name" value="Wzy_C"/>
    <property type="match status" value="1"/>
</dbReference>
<feature type="transmembrane region" description="Helical" evidence="5">
    <location>
        <begin position="57"/>
        <end position="86"/>
    </location>
</feature>
<comment type="caution">
    <text evidence="7">The sequence shown here is derived from an EMBL/GenBank/DDBJ whole genome shotgun (WGS) entry which is preliminary data.</text>
</comment>
<gene>
    <name evidence="7" type="ORF">COU32_01065</name>
</gene>
<feature type="transmembrane region" description="Helical" evidence="5">
    <location>
        <begin position="324"/>
        <end position="346"/>
    </location>
</feature>
<evidence type="ECO:0000256" key="1">
    <source>
        <dbReference type="ARBA" id="ARBA00004141"/>
    </source>
</evidence>
<accession>A0A2H0TWW7</accession>
<feature type="transmembrane region" description="Helical" evidence="5">
    <location>
        <begin position="405"/>
        <end position="429"/>
    </location>
</feature>